<dbReference type="PROSITE" id="PS51257">
    <property type="entry name" value="PROKAR_LIPOPROTEIN"/>
    <property type="match status" value="1"/>
</dbReference>
<reference evidence="15 16" key="1">
    <citation type="submission" date="2023-10" db="EMBL/GenBank/DDBJ databases">
        <title>Noviherbaspirillum sp. CPCC 100848 genome assembly.</title>
        <authorList>
            <person name="Li X.Y."/>
            <person name="Fang X.M."/>
        </authorList>
    </citation>
    <scope>NUCLEOTIDE SEQUENCE [LARGE SCALE GENOMIC DNA]</scope>
    <source>
        <strain evidence="15 16">CPCC 100848</strain>
    </source>
</reference>
<comment type="caution">
    <text evidence="15">The sequence shown here is derived from an EMBL/GenBank/DDBJ whole genome shotgun (WGS) entry which is preliminary data.</text>
</comment>
<accession>A0ABU6JEV8</accession>
<feature type="chain" id="PRO_5046197563" evidence="12">
    <location>
        <begin position="28"/>
        <end position="722"/>
    </location>
</feature>
<keyword evidence="5 10" id="KW-0812">Transmembrane</keyword>
<feature type="domain" description="TonB-dependent receptor plug" evidence="14">
    <location>
        <begin position="72"/>
        <end position="175"/>
    </location>
</feature>
<dbReference type="RefSeq" id="WP_326508748.1">
    <property type="nucleotide sequence ID" value="NZ_JAWIIV010000025.1"/>
</dbReference>
<dbReference type="InterPro" id="IPR012910">
    <property type="entry name" value="Plug_dom"/>
</dbReference>
<keyword evidence="7 10" id="KW-0472">Membrane</keyword>
<keyword evidence="16" id="KW-1185">Reference proteome</keyword>
<comment type="subcellular location">
    <subcellularLocation>
        <location evidence="1 10">Cell outer membrane</location>
        <topology evidence="1 10">Multi-pass membrane protein</topology>
    </subcellularLocation>
</comment>
<evidence type="ECO:0000256" key="11">
    <source>
        <dbReference type="RuleBase" id="RU003357"/>
    </source>
</evidence>
<gene>
    <name evidence="15" type="ORF">RY831_23140</name>
</gene>
<keyword evidence="6 11" id="KW-0798">TonB box</keyword>
<dbReference type="NCBIfam" id="TIGR01783">
    <property type="entry name" value="TonB-siderophor"/>
    <property type="match status" value="1"/>
</dbReference>
<dbReference type="InterPro" id="IPR037066">
    <property type="entry name" value="Plug_dom_sf"/>
</dbReference>
<dbReference type="InterPro" id="IPR010105">
    <property type="entry name" value="TonB_sidphr_rcpt"/>
</dbReference>
<dbReference type="Gene3D" id="2.40.170.20">
    <property type="entry name" value="TonB-dependent receptor, beta-barrel domain"/>
    <property type="match status" value="1"/>
</dbReference>
<dbReference type="Gene3D" id="2.170.130.10">
    <property type="entry name" value="TonB-dependent receptor, plug domain"/>
    <property type="match status" value="1"/>
</dbReference>
<dbReference type="InterPro" id="IPR000531">
    <property type="entry name" value="Beta-barrel_TonB"/>
</dbReference>
<evidence type="ECO:0000313" key="15">
    <source>
        <dbReference type="EMBL" id="MEC4722068.1"/>
    </source>
</evidence>
<dbReference type="EMBL" id="JAWIIV010000025">
    <property type="protein sequence ID" value="MEC4722068.1"/>
    <property type="molecule type" value="Genomic_DNA"/>
</dbReference>
<evidence type="ECO:0000256" key="8">
    <source>
        <dbReference type="ARBA" id="ARBA00023170"/>
    </source>
</evidence>
<dbReference type="PROSITE" id="PS51318">
    <property type="entry name" value="TAT"/>
    <property type="match status" value="1"/>
</dbReference>
<keyword evidence="9 10" id="KW-0998">Cell outer membrane</keyword>
<evidence type="ECO:0000313" key="16">
    <source>
        <dbReference type="Proteomes" id="UP001352263"/>
    </source>
</evidence>
<feature type="signal peptide" evidence="12">
    <location>
        <begin position="1"/>
        <end position="27"/>
    </location>
</feature>
<dbReference type="PROSITE" id="PS52016">
    <property type="entry name" value="TONB_DEPENDENT_REC_3"/>
    <property type="match status" value="1"/>
</dbReference>
<dbReference type="Pfam" id="PF07715">
    <property type="entry name" value="Plug"/>
    <property type="match status" value="1"/>
</dbReference>
<dbReference type="Proteomes" id="UP001352263">
    <property type="component" value="Unassembled WGS sequence"/>
</dbReference>
<evidence type="ECO:0000259" key="13">
    <source>
        <dbReference type="Pfam" id="PF00593"/>
    </source>
</evidence>
<dbReference type="InterPro" id="IPR039426">
    <property type="entry name" value="TonB-dep_rcpt-like"/>
</dbReference>
<organism evidence="15 16">
    <name type="scientific">Noviherbaspirillum album</name>
    <dbReference type="NCBI Taxonomy" id="3080276"/>
    <lineage>
        <taxon>Bacteria</taxon>
        <taxon>Pseudomonadati</taxon>
        <taxon>Pseudomonadota</taxon>
        <taxon>Betaproteobacteria</taxon>
        <taxon>Burkholderiales</taxon>
        <taxon>Oxalobacteraceae</taxon>
        <taxon>Noviherbaspirillum</taxon>
    </lineage>
</organism>
<evidence type="ECO:0000256" key="3">
    <source>
        <dbReference type="ARBA" id="ARBA00022448"/>
    </source>
</evidence>
<dbReference type="InterPro" id="IPR036942">
    <property type="entry name" value="Beta-barrel_TonB_sf"/>
</dbReference>
<evidence type="ECO:0000256" key="1">
    <source>
        <dbReference type="ARBA" id="ARBA00004571"/>
    </source>
</evidence>
<dbReference type="CDD" id="cd01347">
    <property type="entry name" value="ligand_gated_channel"/>
    <property type="match status" value="1"/>
</dbReference>
<proteinExistence type="inferred from homology"/>
<keyword evidence="8 15" id="KW-0675">Receptor</keyword>
<keyword evidence="12" id="KW-0732">Signal</keyword>
<dbReference type="PANTHER" id="PTHR32552">
    <property type="entry name" value="FERRICHROME IRON RECEPTOR-RELATED"/>
    <property type="match status" value="1"/>
</dbReference>
<evidence type="ECO:0000256" key="12">
    <source>
        <dbReference type="SAM" id="SignalP"/>
    </source>
</evidence>
<evidence type="ECO:0000256" key="2">
    <source>
        <dbReference type="ARBA" id="ARBA00009810"/>
    </source>
</evidence>
<dbReference type="InterPro" id="IPR006311">
    <property type="entry name" value="TAT_signal"/>
</dbReference>
<evidence type="ECO:0000256" key="6">
    <source>
        <dbReference type="ARBA" id="ARBA00023077"/>
    </source>
</evidence>
<keyword evidence="3 10" id="KW-0813">Transport</keyword>
<evidence type="ECO:0000259" key="14">
    <source>
        <dbReference type="Pfam" id="PF07715"/>
    </source>
</evidence>
<evidence type="ECO:0000256" key="5">
    <source>
        <dbReference type="ARBA" id="ARBA00022692"/>
    </source>
</evidence>
<dbReference type="SUPFAM" id="SSF56935">
    <property type="entry name" value="Porins"/>
    <property type="match status" value="1"/>
</dbReference>
<keyword evidence="4 10" id="KW-1134">Transmembrane beta strand</keyword>
<sequence>MRFLMSRRAALSGIAALGSCVLIPASAQTTAPTQNAVTDTEASLPAVEVVGRRQSGSYHADEASGTKTDLPLRELPQSVRIMSRQTLDDLGATRIDDALDYVGGISRQNNFGGLWDNVAIRGLAGDINNGMPLLLNGFSGNRGFNAPRDTANVERIEFLKGPAASLYGTSEPGGTINVVTKKPLWKAAHSIEAYAGSDDFYRTALDTTGPLGERVAYRLNVAVEKRGSFRDHVDTQRAIIAPALTWKLTPSTRLDYSGEVLRHETPLDRGIVAIGNRLGDVPRSRFLGEPADGDIRIDNQTHQLALEHMFNAQWSSRVGLSYKEGSLKGYSTEAQPALQPDERTLRRQRRFRDYASDDVTLQAELIGRLQAGAVAHELLAGMETYRLDFDQRMLRANPTSAAPYAIDVFNPVYGQPQPVPLPNTDTSEEQKNLAFYLQDTMSLGEHWRLLGGVRFDRYDQSLLNNRTGARIEQSPTATSPRIGISYLPNPQWTLFANAGKSFRPNNGSSASASPFDPESGRAAEVGAKWENESKTLGATLALYEIRKKNVLTADPVNAGFSIAAGEVRSRGMDFDLTGQLSRNWRLNASLAYIDASVERDNLLEAGGRLLNIPRINGSVLAMYEDAFSDGTRYGIGGGFTYSAKRLGEARTQAQAAAGAPAFELPSYTVARLAAYWRISPALRLSLDVDNLFDKTYYTSSFQRTWVTVGNPRTVVLGLQAKF</sequence>
<name>A0ABU6JEV8_9BURK</name>
<comment type="similarity">
    <text evidence="2 10 11">Belongs to the TonB-dependent receptor family.</text>
</comment>
<evidence type="ECO:0000256" key="7">
    <source>
        <dbReference type="ARBA" id="ARBA00023136"/>
    </source>
</evidence>
<protein>
    <submittedName>
        <fullName evidence="15">TonB-dependent receptor</fullName>
    </submittedName>
</protein>
<evidence type="ECO:0000256" key="9">
    <source>
        <dbReference type="ARBA" id="ARBA00023237"/>
    </source>
</evidence>
<dbReference type="PANTHER" id="PTHR32552:SF90">
    <property type="entry name" value="METAL-PSEUDOPALINE RECEPTOR CNTO"/>
    <property type="match status" value="1"/>
</dbReference>
<feature type="domain" description="TonB-dependent receptor-like beta-barrel" evidence="13">
    <location>
        <begin position="246"/>
        <end position="691"/>
    </location>
</feature>
<evidence type="ECO:0000256" key="10">
    <source>
        <dbReference type="PROSITE-ProRule" id="PRU01360"/>
    </source>
</evidence>
<evidence type="ECO:0000256" key="4">
    <source>
        <dbReference type="ARBA" id="ARBA00022452"/>
    </source>
</evidence>
<dbReference type="Pfam" id="PF00593">
    <property type="entry name" value="TonB_dep_Rec_b-barrel"/>
    <property type="match status" value="1"/>
</dbReference>